<protein>
    <recommendedName>
        <fullName evidence="4">Peptidase S24/S26A/S26B/S26C domain-containing protein</fullName>
    </recommendedName>
</protein>
<sequence length="210" mass="22762">MAESKNPIADPRETLRRLTQERGEDFTSLSRLVGRNTAYIQQYIRRGTPKRLPERERRILARHFGVSEQLLGAEAASSVAGGMVSLPLVEPDPGAGKAGLAFAADWLARLGGNGADALRLATVAGDVMAPTLSEGDDLIVDVEDGAATLRDGLYLLALEDRREVRRLTLHPVRAEVTVQSDNPAYADWPGVAPAELQVIGRVIWAGRRFA</sequence>
<dbReference type="Gene3D" id="2.10.109.10">
    <property type="entry name" value="Umud Fragment, subunit A"/>
    <property type="match status" value="1"/>
</dbReference>
<organism evidence="5 6">
    <name type="scientific">Sphingomonas rosea</name>
    <dbReference type="NCBI Taxonomy" id="335605"/>
    <lineage>
        <taxon>Bacteria</taxon>
        <taxon>Pseudomonadati</taxon>
        <taxon>Pseudomonadota</taxon>
        <taxon>Alphaproteobacteria</taxon>
        <taxon>Sphingomonadales</taxon>
        <taxon>Sphingomonadaceae</taxon>
        <taxon>Sphingomonas</taxon>
    </lineage>
</organism>
<dbReference type="InterPro" id="IPR015927">
    <property type="entry name" value="Peptidase_S24_S26A/B/C"/>
</dbReference>
<reference evidence="6" key="1">
    <citation type="journal article" date="2019" name="Int. J. Syst. Evol. Microbiol.">
        <title>The Global Catalogue of Microorganisms (GCM) 10K type strain sequencing project: providing services to taxonomists for standard genome sequencing and annotation.</title>
        <authorList>
            <consortium name="The Broad Institute Genomics Platform"/>
            <consortium name="The Broad Institute Genome Sequencing Center for Infectious Disease"/>
            <person name="Wu L."/>
            <person name="Ma J."/>
        </authorList>
    </citation>
    <scope>NUCLEOTIDE SEQUENCE [LARGE SCALE GENOMIC DNA]</scope>
    <source>
        <strain evidence="6">JCM 17564</strain>
    </source>
</reference>
<accession>A0ABP7UG00</accession>
<name>A0ABP7UG00_9SPHN</name>
<dbReference type="RefSeq" id="WP_344697394.1">
    <property type="nucleotide sequence ID" value="NZ_BAABBR010000001.1"/>
</dbReference>
<dbReference type="InterPro" id="IPR036286">
    <property type="entry name" value="LexA/Signal_pep-like_sf"/>
</dbReference>
<comment type="caution">
    <text evidence="5">The sequence shown here is derived from an EMBL/GenBank/DDBJ whole genome shotgun (WGS) entry which is preliminary data.</text>
</comment>
<keyword evidence="3" id="KW-0804">Transcription</keyword>
<dbReference type="InterPro" id="IPR039418">
    <property type="entry name" value="LexA-like"/>
</dbReference>
<dbReference type="Pfam" id="PF00717">
    <property type="entry name" value="Peptidase_S24"/>
    <property type="match status" value="1"/>
</dbReference>
<keyword evidence="2" id="KW-0238">DNA-binding</keyword>
<keyword evidence="6" id="KW-1185">Reference proteome</keyword>
<evidence type="ECO:0000259" key="4">
    <source>
        <dbReference type="Pfam" id="PF00717"/>
    </source>
</evidence>
<gene>
    <name evidence="5" type="ORF">GCM10022281_24660</name>
</gene>
<dbReference type="Proteomes" id="UP001424459">
    <property type="component" value="Unassembled WGS sequence"/>
</dbReference>
<dbReference type="EMBL" id="BAABBR010000001">
    <property type="protein sequence ID" value="GAA4042541.1"/>
    <property type="molecule type" value="Genomic_DNA"/>
</dbReference>
<dbReference type="SUPFAM" id="SSF51306">
    <property type="entry name" value="LexA/Signal peptidase"/>
    <property type="match status" value="1"/>
</dbReference>
<dbReference type="PANTHER" id="PTHR40661:SF3">
    <property type="entry name" value="FELS-1 PROPHAGE TRANSCRIPTIONAL REGULATOR"/>
    <property type="match status" value="1"/>
</dbReference>
<evidence type="ECO:0000256" key="2">
    <source>
        <dbReference type="ARBA" id="ARBA00023125"/>
    </source>
</evidence>
<feature type="domain" description="Peptidase S24/S26A/S26B/S26C" evidence="4">
    <location>
        <begin position="100"/>
        <end position="203"/>
    </location>
</feature>
<evidence type="ECO:0000256" key="1">
    <source>
        <dbReference type="ARBA" id="ARBA00023015"/>
    </source>
</evidence>
<evidence type="ECO:0000313" key="6">
    <source>
        <dbReference type="Proteomes" id="UP001424459"/>
    </source>
</evidence>
<evidence type="ECO:0000313" key="5">
    <source>
        <dbReference type="EMBL" id="GAA4042541.1"/>
    </source>
</evidence>
<proteinExistence type="predicted"/>
<keyword evidence="1" id="KW-0805">Transcription regulation</keyword>
<dbReference type="CDD" id="cd06529">
    <property type="entry name" value="S24_LexA-like"/>
    <property type="match status" value="1"/>
</dbReference>
<dbReference type="PANTHER" id="PTHR40661">
    <property type="match status" value="1"/>
</dbReference>
<evidence type="ECO:0000256" key="3">
    <source>
        <dbReference type="ARBA" id="ARBA00023163"/>
    </source>
</evidence>